<evidence type="ECO:0000313" key="3">
    <source>
        <dbReference type="EMBL" id="RNA33934.1"/>
    </source>
</evidence>
<keyword evidence="4" id="KW-1185">Reference proteome</keyword>
<protein>
    <submittedName>
        <fullName evidence="3">Tubulointerstitial nephritis antigen-like</fullName>
    </submittedName>
</protein>
<dbReference type="AlphaFoldDB" id="A0A3M7SDN2"/>
<dbReference type="EMBL" id="REGN01001550">
    <property type="protein sequence ID" value="RNA33934.1"/>
    <property type="molecule type" value="Genomic_DNA"/>
</dbReference>
<evidence type="ECO:0000256" key="1">
    <source>
        <dbReference type="ARBA" id="ARBA00023157"/>
    </source>
</evidence>
<dbReference type="InterPro" id="IPR001212">
    <property type="entry name" value="Somatomedin_B_dom"/>
</dbReference>
<dbReference type="PROSITE" id="PS50958">
    <property type="entry name" value="SMB_2"/>
    <property type="match status" value="1"/>
</dbReference>
<comment type="caution">
    <text evidence="3">The sequence shown here is derived from an EMBL/GenBank/DDBJ whole genome shotgun (WGS) entry which is preliminary data.</text>
</comment>
<organism evidence="3 4">
    <name type="scientific">Brachionus plicatilis</name>
    <name type="common">Marine rotifer</name>
    <name type="synonym">Brachionus muelleri</name>
    <dbReference type="NCBI Taxonomy" id="10195"/>
    <lineage>
        <taxon>Eukaryota</taxon>
        <taxon>Metazoa</taxon>
        <taxon>Spiralia</taxon>
        <taxon>Gnathifera</taxon>
        <taxon>Rotifera</taxon>
        <taxon>Eurotatoria</taxon>
        <taxon>Monogononta</taxon>
        <taxon>Pseudotrocha</taxon>
        <taxon>Ploima</taxon>
        <taxon>Brachionidae</taxon>
        <taxon>Brachionus</taxon>
    </lineage>
</organism>
<feature type="domain" description="SMB" evidence="2">
    <location>
        <begin position="109"/>
        <end position="157"/>
    </location>
</feature>
<keyword evidence="1" id="KW-1015">Disulfide bond</keyword>
<dbReference type="Proteomes" id="UP000276133">
    <property type="component" value="Unassembled WGS sequence"/>
</dbReference>
<proteinExistence type="predicted"/>
<evidence type="ECO:0000313" key="4">
    <source>
        <dbReference type="Proteomes" id="UP000276133"/>
    </source>
</evidence>
<reference evidence="3 4" key="1">
    <citation type="journal article" date="2018" name="Sci. Rep.">
        <title>Genomic signatures of local adaptation to the degree of environmental predictability in rotifers.</title>
        <authorList>
            <person name="Franch-Gras L."/>
            <person name="Hahn C."/>
            <person name="Garcia-Roger E.M."/>
            <person name="Carmona M.J."/>
            <person name="Serra M."/>
            <person name="Gomez A."/>
        </authorList>
    </citation>
    <scope>NUCLEOTIDE SEQUENCE [LARGE SCALE GENOMIC DNA]</scope>
    <source>
        <strain evidence="3">HYR1</strain>
    </source>
</reference>
<sequence length="235" mass="27165">MLQVLAVVARGSDSLFKIRLRHKLHNRLINLQQVLCKQNDIKEVLLVLNIAGCCFRLSNSYQKKMKILIVLVVQMVTMAMGYDSRYFKHGNRQNEFNGGTCSEFINLNNLDSCCSQRDDDCYMIHYDTRCYCDIFCERPDSSDCCPDAKKVCQVQQPFLPITTKASTLSPFCYHAGNWYSSGQQFVDNCNECVCNEGKVECTSNRCLINTDLLHRINRFLRGLKIFLIMFRIMMI</sequence>
<dbReference type="Gene3D" id="6.20.200.20">
    <property type="match status" value="1"/>
</dbReference>
<accession>A0A3M7SDN2</accession>
<evidence type="ECO:0000259" key="2">
    <source>
        <dbReference type="PROSITE" id="PS50958"/>
    </source>
</evidence>
<name>A0A3M7SDN2_BRAPC</name>
<dbReference type="OrthoDB" id="3789175at2759"/>
<gene>
    <name evidence="3" type="ORF">BpHYR1_017634</name>
</gene>